<reference evidence="2" key="1">
    <citation type="submission" date="2014-06" db="EMBL/GenBank/DDBJ databases">
        <authorList>
            <person name="Berube P.M."/>
        </authorList>
    </citation>
    <scope>NUCLEOTIDE SEQUENCE</scope>
    <source>
        <strain evidence="2">P0902-H212</strain>
    </source>
</reference>
<sequence length="58" mass="6388">MSPAERWEASKINFPTGNDLSSSKANNSFPTAPLDPRIATVSGLFGRRDFGFKLDEEN</sequence>
<organism evidence="2">
    <name type="scientific">Prochlorococcus marinus str. P0902-H212</name>
    <dbReference type="NCBI Taxonomy" id="1620696"/>
    <lineage>
        <taxon>Bacteria</taxon>
        <taxon>Bacillati</taxon>
        <taxon>Cyanobacteriota</taxon>
        <taxon>Cyanophyceae</taxon>
        <taxon>Synechococcales</taxon>
        <taxon>Prochlorococcaceae</taxon>
        <taxon>Prochlorococcus</taxon>
    </lineage>
</organism>
<proteinExistence type="predicted"/>
<gene>
    <name evidence="2" type="ORF">FA02_0431</name>
</gene>
<protein>
    <submittedName>
        <fullName evidence="2">Uncharacterized protein</fullName>
    </submittedName>
</protein>
<feature type="region of interest" description="Disordered" evidence="1">
    <location>
        <begin position="1"/>
        <end position="33"/>
    </location>
</feature>
<dbReference type="AlphaFoldDB" id="A0A0D5A2R5"/>
<feature type="compositionally biased region" description="Polar residues" evidence="1">
    <location>
        <begin position="13"/>
        <end position="30"/>
    </location>
</feature>
<evidence type="ECO:0000313" key="2">
    <source>
        <dbReference type="EMBL" id="AJW30694.1"/>
    </source>
</evidence>
<accession>A0A0D5A2R5</accession>
<name>A0A0D5A2R5_PROMR</name>
<dbReference type="EMBL" id="KJ947870">
    <property type="protein sequence ID" value="AJW30694.1"/>
    <property type="molecule type" value="Genomic_DNA"/>
</dbReference>
<evidence type="ECO:0000256" key="1">
    <source>
        <dbReference type="SAM" id="MobiDB-lite"/>
    </source>
</evidence>